<organism evidence="1">
    <name type="scientific">marine sediment metagenome</name>
    <dbReference type="NCBI Taxonomy" id="412755"/>
    <lineage>
        <taxon>unclassified sequences</taxon>
        <taxon>metagenomes</taxon>
        <taxon>ecological metagenomes</taxon>
    </lineage>
</organism>
<dbReference type="EMBL" id="BARW01014466">
    <property type="protein sequence ID" value="GAI76057.1"/>
    <property type="molecule type" value="Genomic_DNA"/>
</dbReference>
<reference evidence="1" key="1">
    <citation type="journal article" date="2014" name="Front. Microbiol.">
        <title>High frequency of phylogenetically diverse reductive dehalogenase-homologous genes in deep subseafloor sedimentary metagenomes.</title>
        <authorList>
            <person name="Kawai M."/>
            <person name="Futagami T."/>
            <person name="Toyoda A."/>
            <person name="Takaki Y."/>
            <person name="Nishi S."/>
            <person name="Hori S."/>
            <person name="Arai W."/>
            <person name="Tsubouchi T."/>
            <person name="Morono Y."/>
            <person name="Uchiyama I."/>
            <person name="Ito T."/>
            <person name="Fujiyama A."/>
            <person name="Inagaki F."/>
            <person name="Takami H."/>
        </authorList>
    </citation>
    <scope>NUCLEOTIDE SEQUENCE</scope>
    <source>
        <strain evidence="1">Expedition CK06-06</strain>
    </source>
</reference>
<proteinExistence type="predicted"/>
<gene>
    <name evidence="1" type="ORF">S12H4_25634</name>
</gene>
<accession>X1R5Q3</accession>
<name>X1R5Q3_9ZZZZ</name>
<comment type="caution">
    <text evidence="1">The sequence shown here is derived from an EMBL/GenBank/DDBJ whole genome shotgun (WGS) entry which is preliminary data.</text>
</comment>
<dbReference type="AlphaFoldDB" id="X1R5Q3"/>
<evidence type="ECO:0000313" key="1">
    <source>
        <dbReference type="EMBL" id="GAI76057.1"/>
    </source>
</evidence>
<protein>
    <submittedName>
        <fullName evidence="1">Uncharacterized protein</fullName>
    </submittedName>
</protein>
<sequence>TEAVHESGLEIDAETFTRNREGIAKAVRLFSDPKVVEMVKKAKTIEVNRNFLTGMAFVDPRIEKQDEAYLRDIKEELQEEGTIMGYNANCKKIFVNINRVTSEDIKNGVFCHEVFHAKIEQDHHQEFRALEKRFGFSMWGETKNREAESLVASFQEVTAQIKTFDFMRGDQSFVREIHNKYGLEPQDFGSASSFIGACSRNKKDHTFNTDGLNKIAEAIVVFDHIHQTTSNILREEMENDLNLFKTFEPIHKHVFQLVDCFSSATDLTKTSFDKLGGVLHNITGR</sequence>
<feature type="non-terminal residue" evidence="1">
    <location>
        <position position="1"/>
    </location>
</feature>